<dbReference type="EMBL" id="OFSM01000016">
    <property type="protein sequence ID" value="SOY30503.1"/>
    <property type="molecule type" value="Genomic_DNA"/>
</dbReference>
<proteinExistence type="predicted"/>
<reference evidence="1 2" key="1">
    <citation type="submission" date="2018-01" db="EMBL/GenBank/DDBJ databases">
        <authorList>
            <person name="Gaut B.S."/>
            <person name="Morton B.R."/>
            <person name="Clegg M.T."/>
            <person name="Duvall M.R."/>
        </authorList>
    </citation>
    <scope>NUCLEOTIDE SEQUENCE [LARGE SCALE GENOMIC DNA]</scope>
    <source>
        <strain evidence="1">GP69</strain>
    </source>
</reference>
<organism evidence="1 2">
    <name type="scientific">Acetatifactor muris</name>
    <dbReference type="NCBI Taxonomy" id="879566"/>
    <lineage>
        <taxon>Bacteria</taxon>
        <taxon>Bacillati</taxon>
        <taxon>Bacillota</taxon>
        <taxon>Clostridia</taxon>
        <taxon>Lachnospirales</taxon>
        <taxon>Lachnospiraceae</taxon>
        <taxon>Acetatifactor</taxon>
    </lineage>
</organism>
<name>A0A2K4ZJ42_9FIRM</name>
<evidence type="ECO:0000313" key="1">
    <source>
        <dbReference type="EMBL" id="SOY30503.1"/>
    </source>
</evidence>
<keyword evidence="2" id="KW-1185">Reference proteome</keyword>
<sequence length="104" mass="12214">MDFVHRRMEIISILSAKRHITTGSLHGNLALQDARYFMILLHCLLITRFIQNRVRAVGFLLQKIRVKRERNSFSDYSQVRCGQAENLKHILFVMRNEKASLTDN</sequence>
<gene>
    <name evidence="1" type="ORF">AMURIS_03234</name>
</gene>
<dbReference type="Proteomes" id="UP000236311">
    <property type="component" value="Unassembled WGS sequence"/>
</dbReference>
<evidence type="ECO:0000313" key="2">
    <source>
        <dbReference type="Proteomes" id="UP000236311"/>
    </source>
</evidence>
<protein>
    <submittedName>
        <fullName evidence="1">Uncharacterized protein</fullName>
    </submittedName>
</protein>
<accession>A0A2K4ZJ42</accession>
<dbReference type="RefSeq" id="WP_330406145.1">
    <property type="nucleotide sequence ID" value="NZ_JANJZD010000001.1"/>
</dbReference>
<dbReference type="AlphaFoldDB" id="A0A2K4ZJ42"/>